<proteinExistence type="predicted"/>
<gene>
    <name evidence="1" type="ORF">S2091_1238</name>
</gene>
<dbReference type="RefSeq" id="WP_105530922.1">
    <property type="nucleotide sequence ID" value="NZ_PUGF01000004.1"/>
</dbReference>
<dbReference type="NCBIfam" id="NF008547">
    <property type="entry name" value="PRK11470.1"/>
    <property type="match status" value="1"/>
</dbReference>
<dbReference type="OrthoDB" id="6117294at2"/>
<evidence type="ECO:0008006" key="3">
    <source>
        <dbReference type="Google" id="ProtNLM"/>
    </source>
</evidence>
<dbReference type="SUPFAM" id="SSF54001">
    <property type="entry name" value="Cysteine proteinases"/>
    <property type="match status" value="1"/>
</dbReference>
<dbReference type="EMBL" id="PUGF01000004">
    <property type="protein sequence ID" value="PRC94065.1"/>
    <property type="molecule type" value="Genomic_DNA"/>
</dbReference>
<dbReference type="Proteomes" id="UP000237839">
    <property type="component" value="Unassembled WGS sequence"/>
</dbReference>
<dbReference type="InterPro" id="IPR038765">
    <property type="entry name" value="Papain-like_cys_pep_sf"/>
</dbReference>
<keyword evidence="2" id="KW-1185">Reference proteome</keyword>
<name>A0A2S9H251_9BURK</name>
<evidence type="ECO:0000313" key="1">
    <source>
        <dbReference type="EMBL" id="PRC94065.1"/>
    </source>
</evidence>
<dbReference type="InterPro" id="IPR024453">
    <property type="entry name" value="Peptidase_C92"/>
</dbReference>
<dbReference type="AlphaFoldDB" id="A0A2S9H251"/>
<dbReference type="Pfam" id="PF05708">
    <property type="entry name" value="Peptidase_C92"/>
    <property type="match status" value="1"/>
</dbReference>
<sequence>MFINTNSFHQSKFNPIYAFTLIAAVLFYPLHANAVQLPDVQNPTSQSTSIDQIAKTLKVGDLIFIRVSARPFREVADATGTWTNHVGIVTDIDGSEPLIGESTFPFSRTTTLTKFVARSEQGHVAVTRLKSDLSPQQIQMIQRGVKERSGIFYDTGFNLHSHKEFCSRFVYEVVKDATGVSIGKIETFKEMLASRPDINLGFWKVWYFGQIPWERETITPASLLNSPELNPIFNGNVDTTNHLS</sequence>
<organism evidence="1 2">
    <name type="scientific">Solimicrobium silvestre</name>
    <dbReference type="NCBI Taxonomy" id="2099400"/>
    <lineage>
        <taxon>Bacteria</taxon>
        <taxon>Pseudomonadati</taxon>
        <taxon>Pseudomonadota</taxon>
        <taxon>Betaproteobacteria</taxon>
        <taxon>Burkholderiales</taxon>
        <taxon>Oxalobacteraceae</taxon>
        <taxon>Solimicrobium</taxon>
    </lineage>
</organism>
<dbReference type="Gene3D" id="3.90.1720.10">
    <property type="entry name" value="endopeptidase domain like (from Nostoc punctiforme)"/>
    <property type="match status" value="1"/>
</dbReference>
<evidence type="ECO:0000313" key="2">
    <source>
        <dbReference type="Proteomes" id="UP000237839"/>
    </source>
</evidence>
<protein>
    <recommendedName>
        <fullName evidence="3">Permuted papain-like amidase enzyme, YaeF/YiiX, C92 family</fullName>
    </recommendedName>
</protein>
<comment type="caution">
    <text evidence="1">The sequence shown here is derived from an EMBL/GenBank/DDBJ whole genome shotgun (WGS) entry which is preliminary data.</text>
</comment>
<accession>A0A2S9H251</accession>
<reference evidence="1 2" key="1">
    <citation type="submission" date="2018-02" db="EMBL/GenBank/DDBJ databases">
        <title>Solimicrobium silvestre gen. nov., sp. nov., isolated from alpine forest soil.</title>
        <authorList>
            <person name="Margesin R."/>
            <person name="Albuquerque L."/>
            <person name="Zhang D.-C."/>
            <person name="Froufe H.J.C."/>
            <person name="Severino R."/>
            <person name="Roxo I."/>
            <person name="Egas C."/>
            <person name="Da Costa M.S."/>
        </authorList>
    </citation>
    <scope>NUCLEOTIDE SEQUENCE [LARGE SCALE GENOMIC DNA]</scope>
    <source>
        <strain evidence="1 2">S20-91</strain>
    </source>
</reference>